<comment type="caution">
    <text evidence="2">The sequence shown here is derived from an EMBL/GenBank/DDBJ whole genome shotgun (WGS) entry which is preliminary data.</text>
</comment>
<feature type="transmembrane region" description="Helical" evidence="1">
    <location>
        <begin position="104"/>
        <end position="122"/>
    </location>
</feature>
<name>A0A8J6NV72_9BACT</name>
<feature type="transmembrane region" description="Helical" evidence="1">
    <location>
        <begin position="6"/>
        <end position="29"/>
    </location>
</feature>
<feature type="transmembrane region" description="Helical" evidence="1">
    <location>
        <begin position="64"/>
        <end position="83"/>
    </location>
</feature>
<accession>A0A8J6NV72</accession>
<feature type="transmembrane region" description="Helical" evidence="1">
    <location>
        <begin position="41"/>
        <end position="58"/>
    </location>
</feature>
<protein>
    <submittedName>
        <fullName evidence="2">Uncharacterized protein</fullName>
    </submittedName>
</protein>
<organism evidence="2 3">
    <name type="scientific">Candidatus Desulfatibia profunda</name>
    <dbReference type="NCBI Taxonomy" id="2841695"/>
    <lineage>
        <taxon>Bacteria</taxon>
        <taxon>Pseudomonadati</taxon>
        <taxon>Thermodesulfobacteriota</taxon>
        <taxon>Desulfobacteria</taxon>
        <taxon>Desulfobacterales</taxon>
        <taxon>Desulfobacterales incertae sedis</taxon>
        <taxon>Candidatus Desulfatibia</taxon>
    </lineage>
</organism>
<dbReference type="AlphaFoldDB" id="A0A8J6NV72"/>
<evidence type="ECO:0000313" key="3">
    <source>
        <dbReference type="Proteomes" id="UP000603434"/>
    </source>
</evidence>
<gene>
    <name evidence="2" type="ORF">H8E23_04005</name>
</gene>
<dbReference type="PROSITE" id="PS51257">
    <property type="entry name" value="PROKAR_LIPOPROTEIN"/>
    <property type="match status" value="1"/>
</dbReference>
<dbReference type="Proteomes" id="UP000603434">
    <property type="component" value="Unassembled WGS sequence"/>
</dbReference>
<proteinExistence type="predicted"/>
<dbReference type="EMBL" id="JACNJH010000095">
    <property type="protein sequence ID" value="MBC8360543.1"/>
    <property type="molecule type" value="Genomic_DNA"/>
</dbReference>
<keyword evidence="1" id="KW-1133">Transmembrane helix</keyword>
<keyword evidence="1" id="KW-0812">Transmembrane</keyword>
<evidence type="ECO:0000256" key="1">
    <source>
        <dbReference type="SAM" id="Phobius"/>
    </source>
</evidence>
<keyword evidence="1" id="KW-0472">Membrane</keyword>
<sequence>MKWFLYAFSLYWIAIGSCAILYTSAARNVMARMIREVDRRILSIVAFIAGIAFLFAASSSSVPWLIRLFGLMGILKGVYILVAPKNLYDQINDWYLDSFSDQTYRLWGIISLVIGTAVLSWIL</sequence>
<evidence type="ECO:0000313" key="2">
    <source>
        <dbReference type="EMBL" id="MBC8360543.1"/>
    </source>
</evidence>
<reference evidence="2 3" key="1">
    <citation type="submission" date="2020-08" db="EMBL/GenBank/DDBJ databases">
        <title>Bridging the membrane lipid divide: bacteria of the FCB group superphylum have the potential to synthesize archaeal ether lipids.</title>
        <authorList>
            <person name="Villanueva L."/>
            <person name="Von Meijenfeldt F.A.B."/>
            <person name="Westbye A.B."/>
            <person name="Yadav S."/>
            <person name="Hopmans E.C."/>
            <person name="Dutilh B.E."/>
            <person name="Sinninghe Damste J.S."/>
        </authorList>
    </citation>
    <scope>NUCLEOTIDE SEQUENCE [LARGE SCALE GENOMIC DNA]</scope>
    <source>
        <strain evidence="2">NIOZ-UU30</strain>
    </source>
</reference>